<evidence type="ECO:0000313" key="2">
    <source>
        <dbReference type="Proteomes" id="UP001162001"/>
    </source>
</evidence>
<gene>
    <name evidence="1" type="ORF">Fadolivirus_1_640</name>
</gene>
<dbReference type="Proteomes" id="UP001162001">
    <property type="component" value="Segment"/>
</dbReference>
<name>A0A7D3R1Y7_9VIRU</name>
<evidence type="ECO:0000313" key="1">
    <source>
        <dbReference type="EMBL" id="QKF94098.1"/>
    </source>
</evidence>
<proteinExistence type="predicted"/>
<accession>A0A7D3R1Y7</accession>
<dbReference type="EMBL" id="MT418680">
    <property type="protein sequence ID" value="QKF94098.1"/>
    <property type="molecule type" value="Genomic_DNA"/>
</dbReference>
<protein>
    <submittedName>
        <fullName evidence="1">Uncharacterized protein</fullName>
    </submittedName>
</protein>
<reference evidence="1 2" key="1">
    <citation type="submission" date="2020-04" db="EMBL/GenBank/DDBJ databases">
        <title>Advantages and limits of metagenomic assembly and binning of a giant virus.</title>
        <authorList>
            <person name="Schulz F."/>
            <person name="Andreani J."/>
            <person name="Francis R."/>
            <person name="Boudjemaa H."/>
            <person name="Bou Khalil J.Y."/>
            <person name="Lee J."/>
            <person name="La Scola B."/>
            <person name="Woyke T."/>
        </authorList>
    </citation>
    <scope>NUCLEOTIDE SEQUENCE [LARGE SCALE GENOMIC DNA]</scope>
    <source>
        <strain evidence="1 2">FV1/VV64</strain>
    </source>
</reference>
<sequence length="56" mass="6249">MECPICNCKTNVICDNDCGSYFCSKGHEFYKTQDGKLVQGHNPLCGEESDIDIDDD</sequence>
<keyword evidence="2" id="KW-1185">Reference proteome</keyword>
<organism evidence="1 2">
    <name type="scientific">Fadolivirus FV1/VV64</name>
    <dbReference type="NCBI Taxonomy" id="3070911"/>
    <lineage>
        <taxon>Viruses</taxon>
        <taxon>Varidnaviria</taxon>
        <taxon>Bamfordvirae</taxon>
        <taxon>Nucleocytoviricota</taxon>
        <taxon>Megaviricetes</taxon>
        <taxon>Imitervirales</taxon>
        <taxon>Mimiviridae</taxon>
        <taxon>Klosneuvirinae</taxon>
        <taxon>Fadolivirus</taxon>
        <taxon>Fadolivirus algeromassiliense</taxon>
    </lineage>
</organism>